<proteinExistence type="predicted"/>
<accession>A0A0A9FF09</accession>
<evidence type="ECO:0000313" key="1">
    <source>
        <dbReference type="EMBL" id="JAE09824.1"/>
    </source>
</evidence>
<organism evidence="1">
    <name type="scientific">Arundo donax</name>
    <name type="common">Giant reed</name>
    <name type="synonym">Donax arundinaceus</name>
    <dbReference type="NCBI Taxonomy" id="35708"/>
    <lineage>
        <taxon>Eukaryota</taxon>
        <taxon>Viridiplantae</taxon>
        <taxon>Streptophyta</taxon>
        <taxon>Embryophyta</taxon>
        <taxon>Tracheophyta</taxon>
        <taxon>Spermatophyta</taxon>
        <taxon>Magnoliopsida</taxon>
        <taxon>Liliopsida</taxon>
        <taxon>Poales</taxon>
        <taxon>Poaceae</taxon>
        <taxon>PACMAD clade</taxon>
        <taxon>Arundinoideae</taxon>
        <taxon>Arundineae</taxon>
        <taxon>Arundo</taxon>
    </lineage>
</organism>
<name>A0A0A9FF09_ARUDO</name>
<sequence>MDTPIRKILKTRIHQYVEYCHGPRSSPWPNKAGRPKITLRVD</sequence>
<dbReference type="AlphaFoldDB" id="A0A0A9FF09"/>
<reference evidence="1" key="1">
    <citation type="submission" date="2014-09" db="EMBL/GenBank/DDBJ databases">
        <authorList>
            <person name="Magalhaes I.L.F."/>
            <person name="Oliveira U."/>
            <person name="Santos F.R."/>
            <person name="Vidigal T.H.D.A."/>
            <person name="Brescovit A.D."/>
            <person name="Santos A.J."/>
        </authorList>
    </citation>
    <scope>NUCLEOTIDE SEQUENCE</scope>
    <source>
        <tissue evidence="1">Shoot tissue taken approximately 20 cm above the soil surface</tissue>
    </source>
</reference>
<protein>
    <submittedName>
        <fullName evidence="1">Uncharacterized protein</fullName>
    </submittedName>
</protein>
<dbReference type="EMBL" id="GBRH01188072">
    <property type="protein sequence ID" value="JAE09824.1"/>
    <property type="molecule type" value="Transcribed_RNA"/>
</dbReference>
<reference evidence="1" key="2">
    <citation type="journal article" date="2015" name="Data Brief">
        <title>Shoot transcriptome of the giant reed, Arundo donax.</title>
        <authorList>
            <person name="Barrero R.A."/>
            <person name="Guerrero F.D."/>
            <person name="Moolhuijzen P."/>
            <person name="Goolsby J.A."/>
            <person name="Tidwell J."/>
            <person name="Bellgard S.E."/>
            <person name="Bellgard M.I."/>
        </authorList>
    </citation>
    <scope>NUCLEOTIDE SEQUENCE</scope>
    <source>
        <tissue evidence="1">Shoot tissue taken approximately 20 cm above the soil surface</tissue>
    </source>
</reference>